<dbReference type="RefSeq" id="WP_145275189.1">
    <property type="nucleotide sequence ID" value="NZ_CP036272.1"/>
</dbReference>
<feature type="transmembrane region" description="Helical" evidence="1">
    <location>
        <begin position="103"/>
        <end position="126"/>
    </location>
</feature>
<feature type="transmembrane region" description="Helical" evidence="1">
    <location>
        <begin position="291"/>
        <end position="324"/>
    </location>
</feature>
<keyword evidence="3" id="KW-1185">Reference proteome</keyword>
<feature type="transmembrane region" description="Helical" evidence="1">
    <location>
        <begin position="206"/>
        <end position="225"/>
    </location>
</feature>
<accession>A0A517SYP4</accession>
<feature type="transmembrane region" description="Helical" evidence="1">
    <location>
        <begin position="35"/>
        <end position="57"/>
    </location>
</feature>
<protein>
    <submittedName>
        <fullName evidence="2">Uncharacterized protein</fullName>
    </submittedName>
</protein>
<name>A0A517SYP4_9BACT</name>
<evidence type="ECO:0000313" key="3">
    <source>
        <dbReference type="Proteomes" id="UP000315003"/>
    </source>
</evidence>
<feature type="transmembrane region" description="Helical" evidence="1">
    <location>
        <begin position="257"/>
        <end position="279"/>
    </location>
</feature>
<reference evidence="2 3" key="1">
    <citation type="submission" date="2019-02" db="EMBL/GenBank/DDBJ databases">
        <title>Deep-cultivation of Planctomycetes and their phenomic and genomic characterization uncovers novel biology.</title>
        <authorList>
            <person name="Wiegand S."/>
            <person name="Jogler M."/>
            <person name="Boedeker C."/>
            <person name="Pinto D."/>
            <person name="Vollmers J."/>
            <person name="Rivas-Marin E."/>
            <person name="Kohn T."/>
            <person name="Peeters S.H."/>
            <person name="Heuer A."/>
            <person name="Rast P."/>
            <person name="Oberbeckmann S."/>
            <person name="Bunk B."/>
            <person name="Jeske O."/>
            <person name="Meyerdierks A."/>
            <person name="Storesund J.E."/>
            <person name="Kallscheuer N."/>
            <person name="Luecker S."/>
            <person name="Lage O.M."/>
            <person name="Pohl T."/>
            <person name="Merkel B.J."/>
            <person name="Hornburger P."/>
            <person name="Mueller R.-W."/>
            <person name="Bruemmer F."/>
            <person name="Labrenz M."/>
            <person name="Spormann A.M."/>
            <person name="Op den Camp H."/>
            <person name="Overmann J."/>
            <person name="Amann R."/>
            <person name="Jetten M.S.M."/>
            <person name="Mascher T."/>
            <person name="Medema M.H."/>
            <person name="Devos D.P."/>
            <person name="Kaster A.-K."/>
            <person name="Ovreas L."/>
            <person name="Rohde M."/>
            <person name="Galperin M.Y."/>
            <person name="Jogler C."/>
        </authorList>
    </citation>
    <scope>NUCLEOTIDE SEQUENCE [LARGE SCALE GENOMIC DNA]</scope>
    <source>
        <strain evidence="2 3">SV_7m_r</strain>
    </source>
</reference>
<evidence type="ECO:0000313" key="2">
    <source>
        <dbReference type="EMBL" id="QDT61269.1"/>
    </source>
</evidence>
<evidence type="ECO:0000256" key="1">
    <source>
        <dbReference type="SAM" id="Phobius"/>
    </source>
</evidence>
<dbReference type="EMBL" id="CP036272">
    <property type="protein sequence ID" value="QDT61269.1"/>
    <property type="molecule type" value="Genomic_DNA"/>
</dbReference>
<keyword evidence="1" id="KW-1133">Transmembrane helix</keyword>
<gene>
    <name evidence="2" type="ORF">SV7mr_38030</name>
</gene>
<dbReference type="AlphaFoldDB" id="A0A517SYP4"/>
<proteinExistence type="predicted"/>
<dbReference type="OrthoDB" id="249639at2"/>
<keyword evidence="1" id="KW-0812">Transmembrane</keyword>
<dbReference type="Proteomes" id="UP000315003">
    <property type="component" value="Chromosome"/>
</dbReference>
<sequence>MSQADHVQSSQTGNAWFRFWFQPSRAGGLDRVRQGLAVIVAVYFASAWGDLSLWYSYGGPASSTNLSGFLRDAGFAEEARWLISPLFLWDSLFQGTLWAEATWVYQLYVLIGIALAGWVALVIPSSQVPTEKLPRGRVLRLMNSVAPLLLWIWFVGWANRISILSSIAEPILSVSLAAIAIAPVAPLDASKRFIALHWRNTLSRRLLSCQVTLIAVMTTATMLAGRCWWDGTGAYVLNAPAEDRLISVRGTWFEVPWVYESTTMFLVIALPLGIFLAWQRAPTQWNTARQWGVALVWVWCLIVALLSQHLIYAATIAVICTAIISDTGAAKTAPASDSTS</sequence>
<organism evidence="2 3">
    <name type="scientific">Stieleria bergensis</name>
    <dbReference type="NCBI Taxonomy" id="2528025"/>
    <lineage>
        <taxon>Bacteria</taxon>
        <taxon>Pseudomonadati</taxon>
        <taxon>Planctomycetota</taxon>
        <taxon>Planctomycetia</taxon>
        <taxon>Pirellulales</taxon>
        <taxon>Pirellulaceae</taxon>
        <taxon>Stieleria</taxon>
    </lineage>
</organism>
<keyword evidence="1" id="KW-0472">Membrane</keyword>
<feature type="transmembrane region" description="Helical" evidence="1">
    <location>
        <begin position="163"/>
        <end position="185"/>
    </location>
</feature>
<feature type="transmembrane region" description="Helical" evidence="1">
    <location>
        <begin position="138"/>
        <end position="157"/>
    </location>
</feature>